<keyword evidence="1" id="KW-0547">Nucleotide-binding</keyword>
<dbReference type="AlphaFoldDB" id="A0A6L2ZJE3"/>
<keyword evidence="2" id="KW-0696">RNA-directed RNA polymerase</keyword>
<feature type="non-terminal residue" evidence="2">
    <location>
        <position position="528"/>
    </location>
</feature>
<dbReference type="EMBL" id="BLWB01000018">
    <property type="protein sequence ID" value="GFM95139.1"/>
    <property type="molecule type" value="Genomic_RNA"/>
</dbReference>
<dbReference type="Pfam" id="PF02123">
    <property type="entry name" value="RdRP_4"/>
    <property type="match status" value="1"/>
</dbReference>
<evidence type="ECO:0000313" key="2">
    <source>
        <dbReference type="EMBL" id="GFM95139.1"/>
    </source>
</evidence>
<dbReference type="GO" id="GO:0003968">
    <property type="term" value="F:RNA-directed RNA polymerase activity"/>
    <property type="evidence" value="ECO:0007669"/>
    <property type="project" value="UniProtKB-KW"/>
</dbReference>
<proteinExistence type="predicted"/>
<reference evidence="2" key="1">
    <citation type="submission" date="2020-05" db="EMBL/GenBank/DDBJ databases">
        <title>Diverged and active partitiviruses in Lichen.</title>
        <authorList>
            <person name="Urayama S."/>
            <person name="Doi N."/>
            <person name="Kondo F."/>
            <person name="Chiba Y."/>
            <person name="Takaki Y."/>
            <person name="Hirai M."/>
            <person name="Minegishi Y."/>
            <person name="Hagiwara D."/>
            <person name="Nunoura T."/>
        </authorList>
    </citation>
    <scope>NUCLEOTIDE SEQUENCE</scope>
</reference>
<organism evidence="2">
    <name type="scientific">viral metagenome</name>
    <dbReference type="NCBI Taxonomy" id="1070528"/>
    <lineage>
        <taxon>unclassified sequences</taxon>
        <taxon>metagenomes</taxon>
        <taxon>organismal metagenomes</taxon>
    </lineage>
</organism>
<dbReference type="GO" id="GO:0000166">
    <property type="term" value="F:nucleotide binding"/>
    <property type="evidence" value="ECO:0007669"/>
    <property type="project" value="UniProtKB-KW"/>
</dbReference>
<dbReference type="InterPro" id="IPR043502">
    <property type="entry name" value="DNA/RNA_pol_sf"/>
</dbReference>
<comment type="caution">
    <text evidence="2">The sequence shown here is derived from an EMBL/GenBank/DDBJ whole genome shotgun (WGS) entry which is preliminary data.</text>
</comment>
<keyword evidence="2" id="KW-0548">Nucleotidyltransferase</keyword>
<sequence>MYIDNVGNLACMDNWEWVLMGEVDSAEGWHTVRTSGTETIRGWVVRWKNVGLLYVNRYMVGPGSLGWCANVAAVARQIRIPEVRLARVTDLGLMSIEGQRGKYRDLVKKGRELADRADELLPRISAAGDHLTHLRPSDIIKACEKEGGLLTAWANLAYWAGVSGATQASCATSMLWCTSAKTDLPMRLVLTAYVTGVNTAEKWVKFAKYVTMRAKQLQHSCEEELYDVFESEVVINRGLGEVDWSAERKNRTQAVLVPVKEEDVYAVARGMMVRGRERGYRYHAQTWKLWWQSRWLHVPSGSAHTVSTKLTRIREAHKKEDGFSKKVLLSAVSSLDLAEITMLRPEIHAWPSTKYEWGKQRAIYGTDVESFMMFDFAFPSCETAVPGNVIAGERATKRSVHDAVSLAASGMVPLDFDYEDFNSQHSMTSMRAVLRAYIDEYKQDMSEDQFRAACWCLSAINKQVVHSNANLGVDGYEAKDTLLSGWRLTTFMNSVLNYVYLKLAGSIDHTVSTLHSGDDVFAGCEMLG</sequence>
<keyword evidence="2" id="KW-0808">Transferase</keyword>
<dbReference type="SUPFAM" id="SSF56672">
    <property type="entry name" value="DNA/RNA polymerases"/>
    <property type="match status" value="1"/>
</dbReference>
<protein>
    <submittedName>
        <fullName evidence="2">RNA-dependent RNA polymerase</fullName>
    </submittedName>
</protein>
<dbReference type="InterPro" id="IPR001795">
    <property type="entry name" value="RNA-dir_pol_luteovirus"/>
</dbReference>
<name>A0A6L2ZJE3_9ZZZZ</name>
<dbReference type="GO" id="GO:0003723">
    <property type="term" value="F:RNA binding"/>
    <property type="evidence" value="ECO:0007669"/>
    <property type="project" value="InterPro"/>
</dbReference>
<evidence type="ECO:0000256" key="1">
    <source>
        <dbReference type="ARBA" id="ARBA00022741"/>
    </source>
</evidence>
<gene>
    <name evidence="2" type="ORF">MMARV_C018P2</name>
</gene>
<accession>A0A6L2ZJE3</accession>
<dbReference type="GO" id="GO:0006351">
    <property type="term" value="P:DNA-templated transcription"/>
    <property type="evidence" value="ECO:0007669"/>
    <property type="project" value="InterPro"/>
</dbReference>